<organism evidence="5 6">
    <name type="scientific">Undibacterium jejuense</name>
    <dbReference type="NCBI Taxonomy" id="1344949"/>
    <lineage>
        <taxon>Bacteria</taxon>
        <taxon>Pseudomonadati</taxon>
        <taxon>Pseudomonadota</taxon>
        <taxon>Betaproteobacteria</taxon>
        <taxon>Burkholderiales</taxon>
        <taxon>Oxalobacteraceae</taxon>
        <taxon>Undibacterium</taxon>
    </lineage>
</organism>
<dbReference type="EMBL" id="JACOFV010000019">
    <property type="protein sequence ID" value="MBC3863944.1"/>
    <property type="molecule type" value="Genomic_DNA"/>
</dbReference>
<feature type="compositionally biased region" description="Polar residues" evidence="4">
    <location>
        <begin position="15"/>
        <end position="24"/>
    </location>
</feature>
<accession>A0A923HN12</accession>
<name>A0A923HN12_9BURK</name>
<keyword evidence="6" id="KW-1185">Reference proteome</keyword>
<comment type="caution">
    <text evidence="5">The sequence shown here is derived from an EMBL/GenBank/DDBJ whole genome shotgun (WGS) entry which is preliminary data.</text>
</comment>
<evidence type="ECO:0000256" key="1">
    <source>
        <dbReference type="ARBA" id="ARBA00009023"/>
    </source>
</evidence>
<proteinExistence type="inferred from homology"/>
<keyword evidence="3" id="KW-0732">Signal</keyword>
<dbReference type="PANTHER" id="PTHR33376:SF7">
    <property type="entry name" value="C4-DICARBOXYLATE-BINDING PROTEIN DCTB"/>
    <property type="match status" value="1"/>
</dbReference>
<dbReference type="Pfam" id="PF03480">
    <property type="entry name" value="DctP"/>
    <property type="match status" value="1"/>
</dbReference>
<dbReference type="Gene3D" id="3.40.190.170">
    <property type="entry name" value="Bacterial extracellular solute-binding protein, family 7"/>
    <property type="match status" value="1"/>
</dbReference>
<evidence type="ECO:0000256" key="2">
    <source>
        <dbReference type="ARBA" id="ARBA00022448"/>
    </source>
</evidence>
<protein>
    <submittedName>
        <fullName evidence="5">TRAP transporter substrate-binding protein DctP</fullName>
    </submittedName>
</protein>
<dbReference type="InterPro" id="IPR018389">
    <property type="entry name" value="DctP_fam"/>
</dbReference>
<evidence type="ECO:0000256" key="3">
    <source>
        <dbReference type="ARBA" id="ARBA00022729"/>
    </source>
</evidence>
<feature type="region of interest" description="Disordered" evidence="4">
    <location>
        <begin position="1"/>
        <end position="25"/>
    </location>
</feature>
<sequence length="363" mass="39346">MFISNRTRPGCVAAKSTSNDTQTPKAGRRNLLQALSLAPLAAMLPAKVWAQNQLLKISHQFPGGTADSGDFRDRICRQFAAEVEKRSNGSLKFEIYPGSSLMKTNAQFSAMRKGALDLSLVPLSYAGGEVPEVNIGLMPGLVPSYEVGAAWKNAEVGKELSRILQEKGIVIVSWIWQAGGVASRTKAVVDPDDVKGMKIRGGSREVDLVLKAAGAAVVSLPSNEIYAAMQTGAMEAAMTSSTSLISFRLEEVSKFLTTGRGQSYWYMLEPLMMSKVVFDRLSKDQQNIIMSVGADMEAIAIKSAKQDDLAVAAVYEKKGAKVVDMNATTVKKWQAIARTTAWKDFADRNESCAKLIKLAEKLL</sequence>
<dbReference type="Proteomes" id="UP000634011">
    <property type="component" value="Unassembled WGS sequence"/>
</dbReference>
<dbReference type="AlphaFoldDB" id="A0A923HN12"/>
<evidence type="ECO:0000256" key="4">
    <source>
        <dbReference type="SAM" id="MobiDB-lite"/>
    </source>
</evidence>
<evidence type="ECO:0000313" key="5">
    <source>
        <dbReference type="EMBL" id="MBC3863944.1"/>
    </source>
</evidence>
<dbReference type="PANTHER" id="PTHR33376">
    <property type="match status" value="1"/>
</dbReference>
<dbReference type="GO" id="GO:0015740">
    <property type="term" value="P:C4-dicarboxylate transport"/>
    <property type="evidence" value="ECO:0007669"/>
    <property type="project" value="TreeGrafter"/>
</dbReference>
<reference evidence="5" key="1">
    <citation type="submission" date="2020-08" db="EMBL/GenBank/DDBJ databases">
        <title>Novel species isolated from subtropical streams in China.</title>
        <authorList>
            <person name="Lu H."/>
        </authorList>
    </citation>
    <scope>NUCLEOTIDE SEQUENCE</scope>
    <source>
        <strain evidence="5">KACC 12607</strain>
    </source>
</reference>
<comment type="similarity">
    <text evidence="1">Belongs to the bacterial solute-binding protein 7 family.</text>
</comment>
<dbReference type="InterPro" id="IPR038404">
    <property type="entry name" value="TRAP_DctP_sf"/>
</dbReference>
<dbReference type="GO" id="GO:0055085">
    <property type="term" value="P:transmembrane transport"/>
    <property type="evidence" value="ECO:0007669"/>
    <property type="project" value="InterPro"/>
</dbReference>
<gene>
    <name evidence="5" type="primary">dctP</name>
    <name evidence="5" type="ORF">H8K32_17695</name>
</gene>
<evidence type="ECO:0000313" key="6">
    <source>
        <dbReference type="Proteomes" id="UP000634011"/>
    </source>
</evidence>
<keyword evidence="2" id="KW-0813">Transport</keyword>
<dbReference type="NCBIfam" id="NF037995">
    <property type="entry name" value="TRAP_S1"/>
    <property type="match status" value="1"/>
</dbReference>